<organism evidence="2 3">
    <name type="scientific">Thelonectria olida</name>
    <dbReference type="NCBI Taxonomy" id="1576542"/>
    <lineage>
        <taxon>Eukaryota</taxon>
        <taxon>Fungi</taxon>
        <taxon>Dikarya</taxon>
        <taxon>Ascomycota</taxon>
        <taxon>Pezizomycotina</taxon>
        <taxon>Sordariomycetes</taxon>
        <taxon>Hypocreomycetidae</taxon>
        <taxon>Hypocreales</taxon>
        <taxon>Nectriaceae</taxon>
        <taxon>Thelonectria</taxon>
    </lineage>
</organism>
<name>A0A9P9AQU1_9HYPO</name>
<dbReference type="Proteomes" id="UP000777438">
    <property type="component" value="Unassembled WGS sequence"/>
</dbReference>
<dbReference type="InterPro" id="IPR032675">
    <property type="entry name" value="LRR_dom_sf"/>
</dbReference>
<evidence type="ECO:0000313" key="3">
    <source>
        <dbReference type="Proteomes" id="UP000777438"/>
    </source>
</evidence>
<protein>
    <submittedName>
        <fullName evidence="2">Uncharacterized protein</fullName>
    </submittedName>
</protein>
<evidence type="ECO:0000313" key="2">
    <source>
        <dbReference type="EMBL" id="KAH6886814.1"/>
    </source>
</evidence>
<feature type="signal peptide" evidence="1">
    <location>
        <begin position="1"/>
        <end position="29"/>
    </location>
</feature>
<dbReference type="EMBL" id="JAGPYM010000015">
    <property type="protein sequence ID" value="KAH6886814.1"/>
    <property type="molecule type" value="Genomic_DNA"/>
</dbReference>
<dbReference type="Gene3D" id="3.80.10.10">
    <property type="entry name" value="Ribonuclease Inhibitor"/>
    <property type="match status" value="1"/>
</dbReference>
<comment type="caution">
    <text evidence="2">The sequence shown here is derived from an EMBL/GenBank/DDBJ whole genome shotgun (WGS) entry which is preliminary data.</text>
</comment>
<keyword evidence="1" id="KW-0732">Signal</keyword>
<dbReference type="OrthoDB" id="3945550at2759"/>
<gene>
    <name evidence="2" type="ORF">B0T10DRAFT_490371</name>
</gene>
<dbReference type="AlphaFoldDB" id="A0A9P9AQU1"/>
<accession>A0A9P9AQU1</accession>
<reference evidence="2 3" key="1">
    <citation type="journal article" date="2021" name="Nat. Commun.">
        <title>Genetic determinants of endophytism in the Arabidopsis root mycobiome.</title>
        <authorList>
            <person name="Mesny F."/>
            <person name="Miyauchi S."/>
            <person name="Thiergart T."/>
            <person name="Pickel B."/>
            <person name="Atanasova L."/>
            <person name="Karlsson M."/>
            <person name="Huettel B."/>
            <person name="Barry K.W."/>
            <person name="Haridas S."/>
            <person name="Chen C."/>
            <person name="Bauer D."/>
            <person name="Andreopoulos W."/>
            <person name="Pangilinan J."/>
            <person name="LaButti K."/>
            <person name="Riley R."/>
            <person name="Lipzen A."/>
            <person name="Clum A."/>
            <person name="Drula E."/>
            <person name="Henrissat B."/>
            <person name="Kohler A."/>
            <person name="Grigoriev I.V."/>
            <person name="Martin F.M."/>
            <person name="Hacquard S."/>
        </authorList>
    </citation>
    <scope>NUCLEOTIDE SEQUENCE [LARGE SCALE GENOMIC DNA]</scope>
    <source>
        <strain evidence="2 3">MPI-CAGE-CH-0241</strain>
    </source>
</reference>
<dbReference type="SUPFAM" id="SSF52047">
    <property type="entry name" value="RNI-like"/>
    <property type="match status" value="1"/>
</dbReference>
<sequence>MAYTSNFKPAKSLAGCLFLICAFIPTVASYGGQHQWTPQDPCPTEIIAVVPISSPFGTHDAVHEAMKTCNNISKLDLSIASFGCEIWPARYSLPFALDGSDRYLSHLRVLILEGYEFDYSEWGHIVPPRPHWSEEDGSWPSSSSNPIIAWGSGWYYRARWFVDRVQYQLTPSKWPCWWWDFGKAHAWYKWRNVPTQQRLKDNMELWLEAMDFSQIRELSITQRGSLKPKGSAVLHRLPLVLSNLRSLTIGGRWVDWKTELEEWEAEPGPLPKPKLKSPRPPRARDFILAFPPSSLTNLTWFESGTCDADVFNRVLQHHGVSLRQLEWTNTELENDPRPSLSTDQLRSLGNWAPGLTDLTIDLNRENDDWPYEKLEAIAQSLPNLTNLTIYLNLLPMPGQNKTEGMARLSDQFTISRRFAQPFLDTDASNEMFRFLRNSQSGSRLESLAFREGYWGNRELADWGLGGRWIEEVRAWATCNILRSDQPHSEDELWCQAGHNSDYEYYVNRAKEDEDKHLP</sequence>
<proteinExistence type="predicted"/>
<evidence type="ECO:0000256" key="1">
    <source>
        <dbReference type="SAM" id="SignalP"/>
    </source>
</evidence>
<feature type="chain" id="PRO_5040462146" evidence="1">
    <location>
        <begin position="30"/>
        <end position="518"/>
    </location>
</feature>
<keyword evidence="3" id="KW-1185">Reference proteome</keyword>